<feature type="transmembrane region" description="Helical" evidence="7">
    <location>
        <begin position="331"/>
        <end position="348"/>
    </location>
</feature>
<evidence type="ECO:0000256" key="5">
    <source>
        <dbReference type="ARBA" id="ARBA00023136"/>
    </source>
</evidence>
<evidence type="ECO:0000256" key="7">
    <source>
        <dbReference type="SAM" id="Phobius"/>
    </source>
</evidence>
<dbReference type="FunFam" id="1.20.1250.20:FF:000252">
    <property type="entry name" value="Quinolone resistance protein NorB"/>
    <property type="match status" value="1"/>
</dbReference>
<organism evidence="9 10">
    <name type="scientific">Niallia endozanthoxylica</name>
    <dbReference type="NCBI Taxonomy" id="2036016"/>
    <lineage>
        <taxon>Bacteria</taxon>
        <taxon>Bacillati</taxon>
        <taxon>Bacillota</taxon>
        <taxon>Bacilli</taxon>
        <taxon>Bacillales</taxon>
        <taxon>Bacillaceae</taxon>
        <taxon>Niallia</taxon>
    </lineage>
</organism>
<keyword evidence="2" id="KW-0813">Transport</keyword>
<evidence type="ECO:0000256" key="6">
    <source>
        <dbReference type="SAM" id="MobiDB-lite"/>
    </source>
</evidence>
<evidence type="ECO:0000256" key="1">
    <source>
        <dbReference type="ARBA" id="ARBA00004651"/>
    </source>
</evidence>
<feature type="transmembrane region" description="Helical" evidence="7">
    <location>
        <begin position="81"/>
        <end position="104"/>
    </location>
</feature>
<dbReference type="AlphaFoldDB" id="A0A5J5I662"/>
<keyword evidence="3 7" id="KW-0812">Transmembrane</keyword>
<evidence type="ECO:0000313" key="10">
    <source>
        <dbReference type="Proteomes" id="UP000326671"/>
    </source>
</evidence>
<accession>A0A5J5I662</accession>
<dbReference type="PROSITE" id="PS00216">
    <property type="entry name" value="SUGAR_TRANSPORT_1"/>
    <property type="match status" value="1"/>
</dbReference>
<keyword evidence="4 7" id="KW-1133">Transmembrane helix</keyword>
<dbReference type="InterPro" id="IPR020846">
    <property type="entry name" value="MFS_dom"/>
</dbReference>
<feature type="transmembrane region" description="Helical" evidence="7">
    <location>
        <begin position="137"/>
        <end position="158"/>
    </location>
</feature>
<dbReference type="InterPro" id="IPR011701">
    <property type="entry name" value="MFS"/>
</dbReference>
<feature type="transmembrane region" description="Helical" evidence="7">
    <location>
        <begin position="223"/>
        <end position="245"/>
    </location>
</feature>
<dbReference type="Gene3D" id="1.20.1250.20">
    <property type="entry name" value="MFS general substrate transporter like domains"/>
    <property type="match status" value="1"/>
</dbReference>
<feature type="transmembrane region" description="Helical" evidence="7">
    <location>
        <begin position="298"/>
        <end position="319"/>
    </location>
</feature>
<dbReference type="GO" id="GO:0022857">
    <property type="term" value="F:transmembrane transporter activity"/>
    <property type="evidence" value="ECO:0007669"/>
    <property type="project" value="InterPro"/>
</dbReference>
<evidence type="ECO:0000256" key="4">
    <source>
        <dbReference type="ARBA" id="ARBA00022989"/>
    </source>
</evidence>
<evidence type="ECO:0000259" key="8">
    <source>
        <dbReference type="PROSITE" id="PS50850"/>
    </source>
</evidence>
<keyword evidence="10" id="KW-1185">Reference proteome</keyword>
<dbReference type="PANTHER" id="PTHR42718:SF9">
    <property type="entry name" value="MAJOR FACILITATOR SUPERFAMILY MULTIDRUG TRANSPORTER MFSC"/>
    <property type="match status" value="1"/>
</dbReference>
<comment type="caution">
    <text evidence="9">The sequence shown here is derived from an EMBL/GenBank/DDBJ whole genome shotgun (WGS) entry which is preliminary data.</text>
</comment>
<dbReference type="PROSITE" id="PS50850">
    <property type="entry name" value="MFS"/>
    <property type="match status" value="1"/>
</dbReference>
<sequence>METTNYKGTNKMITGIVFGVITFWLFAQAMVNVVPAVQKDLGISLGTLNIAISLTALFSGMFIVAAGGLADKIGRKKMTNIGLILSIIGSLCLVLAQGSVLLIIGRVIQGLSAACIMPATIALMKAYFEGAERQRALSFWSIGSWGGSGVASFAGGAIATYLGWKWIFIFSIIFSLLGIWLIKDTPESKGESTGAFKFDYAGLVIFIITMLALNIFINFGADLGWTSLITIALAVVTIIGAIVFFKVEKSKEIVLIDFSLFKNKPYSGATFSNFLLNAIAGTLVVANTYVQVGRGFNAFQSGMLSLGYLVAVLAMIRVGEKILQKAGAKSPMIWGALIATVGVAMMGLTFLADFAYTVVVFIGFALFGLGLGIYATPSTDTSVSNAPSNKVGEAAGIYKMASSLGGAFGVAISATIYSSISTIASLETAATAGIITNVIFGILSILSIMMMVPRDEGKIKTKEVSGQRRTPTSSQREPEPSH</sequence>
<dbReference type="InterPro" id="IPR005829">
    <property type="entry name" value="Sugar_transporter_CS"/>
</dbReference>
<feature type="transmembrane region" description="Helical" evidence="7">
    <location>
        <begin position="354"/>
        <end position="375"/>
    </location>
</feature>
<protein>
    <submittedName>
        <fullName evidence="9">MFS transporter</fullName>
    </submittedName>
</protein>
<dbReference type="InterPro" id="IPR036259">
    <property type="entry name" value="MFS_trans_sf"/>
</dbReference>
<dbReference type="EMBL" id="VYKL01000005">
    <property type="protein sequence ID" value="KAA9031197.1"/>
    <property type="molecule type" value="Genomic_DNA"/>
</dbReference>
<feature type="transmembrane region" description="Helical" evidence="7">
    <location>
        <begin position="266"/>
        <end position="286"/>
    </location>
</feature>
<feature type="transmembrane region" description="Helical" evidence="7">
    <location>
        <begin position="396"/>
        <end position="417"/>
    </location>
</feature>
<feature type="region of interest" description="Disordered" evidence="6">
    <location>
        <begin position="459"/>
        <end position="482"/>
    </location>
</feature>
<dbReference type="PANTHER" id="PTHR42718">
    <property type="entry name" value="MAJOR FACILITATOR SUPERFAMILY MULTIDRUG TRANSPORTER MFSC"/>
    <property type="match status" value="1"/>
</dbReference>
<feature type="transmembrane region" description="Helical" evidence="7">
    <location>
        <begin position="12"/>
        <end position="31"/>
    </location>
</feature>
<keyword evidence="5 7" id="KW-0472">Membrane</keyword>
<evidence type="ECO:0000256" key="2">
    <source>
        <dbReference type="ARBA" id="ARBA00022448"/>
    </source>
</evidence>
<feature type="transmembrane region" description="Helical" evidence="7">
    <location>
        <begin position="110"/>
        <end position="128"/>
    </location>
</feature>
<dbReference type="GO" id="GO:0005886">
    <property type="term" value="C:plasma membrane"/>
    <property type="evidence" value="ECO:0007669"/>
    <property type="project" value="UniProtKB-SubCell"/>
</dbReference>
<reference evidence="9 10" key="1">
    <citation type="submission" date="2019-09" db="EMBL/GenBank/DDBJ databases">
        <title>Whole genome sequences of isolates from the Mars Exploration Rovers.</title>
        <authorList>
            <person name="Seuylemezian A."/>
            <person name="Vaishampayan P."/>
        </authorList>
    </citation>
    <scope>NUCLEOTIDE SEQUENCE [LARGE SCALE GENOMIC DNA]</scope>
    <source>
        <strain evidence="9 10">MER_TA_151</strain>
    </source>
</reference>
<feature type="transmembrane region" description="Helical" evidence="7">
    <location>
        <begin position="194"/>
        <end position="217"/>
    </location>
</feature>
<gene>
    <name evidence="9" type="ORF">F4V44_01845</name>
</gene>
<feature type="transmembrane region" description="Helical" evidence="7">
    <location>
        <begin position="43"/>
        <end position="69"/>
    </location>
</feature>
<feature type="transmembrane region" description="Helical" evidence="7">
    <location>
        <begin position="164"/>
        <end position="182"/>
    </location>
</feature>
<evidence type="ECO:0000313" key="9">
    <source>
        <dbReference type="EMBL" id="KAA9031197.1"/>
    </source>
</evidence>
<dbReference type="Gene3D" id="1.20.1720.10">
    <property type="entry name" value="Multidrug resistance protein D"/>
    <property type="match status" value="1"/>
</dbReference>
<dbReference type="CDD" id="cd17321">
    <property type="entry name" value="MFS_MMR_MDR_like"/>
    <property type="match status" value="1"/>
</dbReference>
<feature type="transmembrane region" description="Helical" evidence="7">
    <location>
        <begin position="429"/>
        <end position="452"/>
    </location>
</feature>
<dbReference type="Proteomes" id="UP000326671">
    <property type="component" value="Unassembled WGS sequence"/>
</dbReference>
<proteinExistence type="predicted"/>
<dbReference type="OrthoDB" id="2412976at2"/>
<dbReference type="RefSeq" id="WP_150438280.1">
    <property type="nucleotide sequence ID" value="NZ_VYKL01000005.1"/>
</dbReference>
<name>A0A5J5I662_9BACI</name>
<feature type="domain" description="Major facilitator superfamily (MFS) profile" evidence="8">
    <location>
        <begin position="12"/>
        <end position="456"/>
    </location>
</feature>
<dbReference type="SUPFAM" id="SSF103473">
    <property type="entry name" value="MFS general substrate transporter"/>
    <property type="match status" value="1"/>
</dbReference>
<comment type="subcellular location">
    <subcellularLocation>
        <location evidence="1">Cell membrane</location>
        <topology evidence="1">Multi-pass membrane protein</topology>
    </subcellularLocation>
</comment>
<dbReference type="Pfam" id="PF07690">
    <property type="entry name" value="MFS_1"/>
    <property type="match status" value="1"/>
</dbReference>
<evidence type="ECO:0000256" key="3">
    <source>
        <dbReference type="ARBA" id="ARBA00022692"/>
    </source>
</evidence>